<evidence type="ECO:0000313" key="4">
    <source>
        <dbReference type="Proteomes" id="UP000183508"/>
    </source>
</evidence>
<dbReference type="Pfam" id="PF00581">
    <property type="entry name" value="Rhodanese"/>
    <property type="match status" value="1"/>
</dbReference>
<dbReference type="eggNOG" id="COG0425">
    <property type="taxonomic scope" value="Bacteria"/>
</dbReference>
<dbReference type="InterPro" id="IPR001455">
    <property type="entry name" value="TusA-like"/>
</dbReference>
<dbReference type="CDD" id="cd00158">
    <property type="entry name" value="RHOD"/>
    <property type="match status" value="1"/>
</dbReference>
<gene>
    <name evidence="3" type="ORF">SAMN05421543_12813</name>
</gene>
<dbReference type="PROSITE" id="PS50206">
    <property type="entry name" value="RHODANESE_3"/>
    <property type="match status" value="1"/>
</dbReference>
<evidence type="ECO:0000313" key="3">
    <source>
        <dbReference type="EMBL" id="SFV05836.1"/>
    </source>
</evidence>
<dbReference type="SUPFAM" id="SSF52821">
    <property type="entry name" value="Rhodanese/Cell cycle control phosphatase"/>
    <property type="match status" value="1"/>
</dbReference>
<dbReference type="SMART" id="SM00450">
    <property type="entry name" value="RHOD"/>
    <property type="match status" value="1"/>
</dbReference>
<dbReference type="SUPFAM" id="SSF64307">
    <property type="entry name" value="SirA-like"/>
    <property type="match status" value="1"/>
</dbReference>
<dbReference type="STRING" id="392015.SAMN05421543_12813"/>
<reference evidence="4" key="1">
    <citation type="submission" date="2016-10" db="EMBL/GenBank/DDBJ databases">
        <authorList>
            <person name="Varghese N."/>
        </authorList>
    </citation>
    <scope>NUCLEOTIDE SEQUENCE [LARGE SCALE GENOMIC DNA]</scope>
    <source>
        <strain evidence="4">DSM 17980</strain>
    </source>
</reference>
<dbReference type="PROSITE" id="PS01148">
    <property type="entry name" value="UPF0033"/>
    <property type="match status" value="1"/>
</dbReference>
<evidence type="ECO:0000256" key="1">
    <source>
        <dbReference type="ARBA" id="ARBA00008984"/>
    </source>
</evidence>
<dbReference type="InterPro" id="IPR036873">
    <property type="entry name" value="Rhodanese-like_dom_sf"/>
</dbReference>
<dbReference type="Proteomes" id="UP000183508">
    <property type="component" value="Unassembled WGS sequence"/>
</dbReference>
<dbReference type="InterPro" id="IPR001307">
    <property type="entry name" value="Thiosulphate_STrfase_CS"/>
</dbReference>
<comment type="similarity">
    <text evidence="1">Belongs to the sulfur carrier protein TusA family.</text>
</comment>
<dbReference type="Gene3D" id="3.40.250.10">
    <property type="entry name" value="Rhodanese-like domain"/>
    <property type="match status" value="1"/>
</dbReference>
<proteinExistence type="inferred from homology"/>
<dbReference type="InterPro" id="IPR001763">
    <property type="entry name" value="Rhodanese-like_dom"/>
</dbReference>
<dbReference type="CDD" id="cd00291">
    <property type="entry name" value="SirA_YedF_YeeD"/>
    <property type="match status" value="1"/>
</dbReference>
<organism evidence="3 4">
    <name type="scientific">Alicyclobacillus macrosporangiidus</name>
    <dbReference type="NCBI Taxonomy" id="392015"/>
    <lineage>
        <taxon>Bacteria</taxon>
        <taxon>Bacillati</taxon>
        <taxon>Bacillota</taxon>
        <taxon>Bacilli</taxon>
        <taxon>Bacillales</taxon>
        <taxon>Alicyclobacillaceae</taxon>
        <taxon>Alicyclobacillus</taxon>
    </lineage>
</organism>
<dbReference type="PROSITE" id="PS00380">
    <property type="entry name" value="RHODANESE_1"/>
    <property type="match status" value="1"/>
</dbReference>
<dbReference type="OrthoDB" id="9800872at2"/>
<keyword evidence="3" id="KW-0808">Transferase</keyword>
<protein>
    <submittedName>
        <fullName evidence="3">Rhodanese-related sulfurtransferase</fullName>
    </submittedName>
</protein>
<dbReference type="InterPro" id="IPR036868">
    <property type="entry name" value="TusA-like_sf"/>
</dbReference>
<dbReference type="Pfam" id="PF01206">
    <property type="entry name" value="TusA"/>
    <property type="match status" value="1"/>
</dbReference>
<keyword evidence="4" id="KW-1185">Reference proteome</keyword>
<dbReference type="PANTHER" id="PTHR33279:SF6">
    <property type="entry name" value="SULFUR CARRIER PROTEIN YEDF-RELATED"/>
    <property type="match status" value="1"/>
</dbReference>
<accession>A0A1I7L8H0</accession>
<name>A0A1I7L8H0_9BACL</name>
<dbReference type="GO" id="GO:0004792">
    <property type="term" value="F:thiosulfate-cyanide sulfurtransferase activity"/>
    <property type="evidence" value="ECO:0007669"/>
    <property type="project" value="InterPro"/>
</dbReference>
<dbReference type="RefSeq" id="WP_029420751.1">
    <property type="nucleotide sequence ID" value="NZ_FPBV01000028.1"/>
</dbReference>
<dbReference type="EMBL" id="FPBV01000028">
    <property type="protein sequence ID" value="SFV05836.1"/>
    <property type="molecule type" value="Genomic_DNA"/>
</dbReference>
<sequence length="191" mass="21172">MTDIRVDKTIDCKGLSCPLPIVRTKKAIDEMEAGQVLEVLATDPGSVADVKGWAHRTGHQFLGTLTEGKVFRHFIRKSRPEETKPEQRFPNTVSNEELPGRLSDGGVLVDVREPAEYAFSHIPGAISLPLGDLEQRLTELASYRNQPVYVICRTGSRSDLACQVLAEHGFERVYNVVPGMSQWQGPTEQSV</sequence>
<dbReference type="eggNOG" id="COG0607">
    <property type="taxonomic scope" value="Bacteria"/>
</dbReference>
<evidence type="ECO:0000259" key="2">
    <source>
        <dbReference type="PROSITE" id="PS50206"/>
    </source>
</evidence>
<dbReference type="Gene3D" id="3.30.110.40">
    <property type="entry name" value="TusA-like domain"/>
    <property type="match status" value="1"/>
</dbReference>
<dbReference type="AlphaFoldDB" id="A0A1I7L8H0"/>
<dbReference type="PANTHER" id="PTHR33279">
    <property type="entry name" value="SULFUR CARRIER PROTEIN YEDF-RELATED"/>
    <property type="match status" value="1"/>
</dbReference>
<feature type="domain" description="Rhodanese" evidence="2">
    <location>
        <begin position="102"/>
        <end position="190"/>
    </location>
</feature>